<dbReference type="Proteomes" id="UP000291758">
    <property type="component" value="Chromosome"/>
</dbReference>
<evidence type="ECO:0000313" key="2">
    <source>
        <dbReference type="Proteomes" id="UP000291758"/>
    </source>
</evidence>
<name>A0A4P6ETM5_9MICO</name>
<dbReference type="RefSeq" id="WP_129204887.1">
    <property type="nucleotide sequence ID" value="NZ_CP035495.1"/>
</dbReference>
<proteinExistence type="predicted"/>
<accession>A0A4P6ETM5</accession>
<dbReference type="AlphaFoldDB" id="A0A4P6ETM5"/>
<sequence>MSQDSKHHPHDPIARELRDLLDYEAAVEDALKVANWRPEPIERPTLTSAEVYGIIRGRLVAHLIVKTPDGHVTTRPYRNLGAAQRAEDRAHHRGCAATIVMVRQDVAPLVGGGVSHGGRHEVYLDEHGQYRSNLRAEGGAA</sequence>
<dbReference type="KEGG" id="xyl:ET495_11255"/>
<dbReference type="EMBL" id="CP035495">
    <property type="protein sequence ID" value="QAY63727.1"/>
    <property type="molecule type" value="Genomic_DNA"/>
</dbReference>
<organism evidence="1 2">
    <name type="scientific">Xylanimonas allomyrinae</name>
    <dbReference type="NCBI Taxonomy" id="2509459"/>
    <lineage>
        <taxon>Bacteria</taxon>
        <taxon>Bacillati</taxon>
        <taxon>Actinomycetota</taxon>
        <taxon>Actinomycetes</taxon>
        <taxon>Micrococcales</taxon>
        <taxon>Promicromonosporaceae</taxon>
        <taxon>Xylanimonas</taxon>
    </lineage>
</organism>
<evidence type="ECO:0000313" key="1">
    <source>
        <dbReference type="EMBL" id="QAY63727.1"/>
    </source>
</evidence>
<gene>
    <name evidence="1" type="ORF">ET495_11255</name>
</gene>
<keyword evidence="2" id="KW-1185">Reference proteome</keyword>
<protein>
    <submittedName>
        <fullName evidence="1">Uncharacterized protein</fullName>
    </submittedName>
</protein>
<reference evidence="1 2" key="1">
    <citation type="submission" date="2019-01" db="EMBL/GenBank/DDBJ databases">
        <title>Genome sequencing of strain 2JSPR-7.</title>
        <authorList>
            <person name="Heo J."/>
            <person name="Kim S.-J."/>
            <person name="Kim J.-S."/>
            <person name="Hong S.-B."/>
            <person name="Kwon S.-W."/>
        </authorList>
    </citation>
    <scope>NUCLEOTIDE SEQUENCE [LARGE SCALE GENOMIC DNA]</scope>
    <source>
        <strain evidence="1 2">2JSPR-7</strain>
    </source>
</reference>